<name>A0A953L7K9_9BACT</name>
<keyword evidence="3" id="KW-0560">Oxidoreductase</keyword>
<dbReference type="PANTHER" id="PTHR43618">
    <property type="entry name" value="7-ALPHA-HYDROXYSTEROID DEHYDROGENASE"/>
    <property type="match status" value="1"/>
</dbReference>
<dbReference type="InterPro" id="IPR020904">
    <property type="entry name" value="Sc_DH/Rdtase_CS"/>
</dbReference>
<evidence type="ECO:0000256" key="3">
    <source>
        <dbReference type="ARBA" id="ARBA00023002"/>
    </source>
</evidence>
<dbReference type="AlphaFoldDB" id="A0A953L7K9"/>
<dbReference type="NCBIfam" id="NF006132">
    <property type="entry name" value="PRK08277.1"/>
    <property type="match status" value="1"/>
</dbReference>
<dbReference type="RefSeq" id="WP_222580362.1">
    <property type="nucleotide sequence ID" value="NZ_JAHVHU010000010.1"/>
</dbReference>
<reference evidence="4" key="1">
    <citation type="submission" date="2021-06" db="EMBL/GenBank/DDBJ databases">
        <title>44 bacteria genomes isolated from Dapeng, Shenzhen.</title>
        <authorList>
            <person name="Zheng W."/>
            <person name="Yu S."/>
            <person name="Huang Y."/>
        </authorList>
    </citation>
    <scope>NUCLEOTIDE SEQUENCE</scope>
    <source>
        <strain evidence="4">DP5N28-2</strain>
    </source>
</reference>
<dbReference type="PRINTS" id="PR00081">
    <property type="entry name" value="GDHRDH"/>
</dbReference>
<comment type="similarity">
    <text evidence="1">Belongs to the short-chain dehydrogenases/reductases (SDR) family.</text>
</comment>
<comment type="caution">
    <text evidence="4">The sequence shown here is derived from an EMBL/GenBank/DDBJ whole genome shotgun (WGS) entry which is preliminary data.</text>
</comment>
<dbReference type="InterPro" id="IPR002347">
    <property type="entry name" value="SDR_fam"/>
</dbReference>
<evidence type="ECO:0000313" key="5">
    <source>
        <dbReference type="Proteomes" id="UP000753961"/>
    </source>
</evidence>
<keyword evidence="5" id="KW-1185">Reference proteome</keyword>
<dbReference type="GO" id="GO:0016491">
    <property type="term" value="F:oxidoreductase activity"/>
    <property type="evidence" value="ECO:0007669"/>
    <property type="project" value="UniProtKB-KW"/>
</dbReference>
<protein>
    <submittedName>
        <fullName evidence="4">SDR family oxidoreductase</fullName>
    </submittedName>
</protein>
<organism evidence="4 5">
    <name type="scientific">Membranihabitans marinus</name>
    <dbReference type="NCBI Taxonomy" id="1227546"/>
    <lineage>
        <taxon>Bacteria</taxon>
        <taxon>Pseudomonadati</taxon>
        <taxon>Bacteroidota</taxon>
        <taxon>Saprospiria</taxon>
        <taxon>Saprospirales</taxon>
        <taxon>Saprospiraceae</taxon>
        <taxon>Membranihabitans</taxon>
    </lineage>
</organism>
<evidence type="ECO:0000256" key="1">
    <source>
        <dbReference type="ARBA" id="ARBA00006484"/>
    </source>
</evidence>
<dbReference type="SUPFAM" id="SSF51735">
    <property type="entry name" value="NAD(P)-binding Rossmann-fold domains"/>
    <property type="match status" value="1"/>
</dbReference>
<dbReference type="Proteomes" id="UP000753961">
    <property type="component" value="Unassembled WGS sequence"/>
</dbReference>
<dbReference type="InterPro" id="IPR052178">
    <property type="entry name" value="Sec_Metab_Biosynth_SDR"/>
</dbReference>
<accession>A0A953L7K9</accession>
<dbReference type="EMBL" id="JAHVHU010000010">
    <property type="protein sequence ID" value="MBY5958827.1"/>
    <property type="molecule type" value="Genomic_DNA"/>
</dbReference>
<evidence type="ECO:0000313" key="4">
    <source>
        <dbReference type="EMBL" id="MBY5958827.1"/>
    </source>
</evidence>
<evidence type="ECO:0000256" key="2">
    <source>
        <dbReference type="ARBA" id="ARBA00022857"/>
    </source>
</evidence>
<gene>
    <name evidence="4" type="ORF">KUV50_11815</name>
</gene>
<dbReference type="Gene3D" id="3.40.50.720">
    <property type="entry name" value="NAD(P)-binding Rossmann-like Domain"/>
    <property type="match status" value="1"/>
</dbReference>
<dbReference type="PROSITE" id="PS00061">
    <property type="entry name" value="ADH_SHORT"/>
    <property type="match status" value="1"/>
</dbReference>
<dbReference type="Pfam" id="PF13561">
    <property type="entry name" value="adh_short_C2"/>
    <property type="match status" value="1"/>
</dbReference>
<dbReference type="InterPro" id="IPR036291">
    <property type="entry name" value="NAD(P)-bd_dom_sf"/>
</dbReference>
<sequence length="270" mass="29314">MSTFNIQGKKIVISGGTGVLGQTAVSYFLAQGAKVCILNRNPDKLEKLLEDWRDISGDVFGFSGDVTDEKFLQKVRAGIVERWTSIDVLVNAAGGNMPGAVIQPDSSFFDASVSDLRKVFDLNLMGTLLPTYVLADLFPKDSHSSVINYSSMSADRVITRVLGYSMAKGAVDIFTKWLAVEFATKYGERIRVNAVAPGFFLTEQNKNLLTNTDETLTSRGESIIQNTPFGRFGRAEELNGILQFLMSDASSFMTGTVIPVDGGFSAFSGV</sequence>
<keyword evidence="2" id="KW-0521">NADP</keyword>
<proteinExistence type="inferred from homology"/>
<dbReference type="PRINTS" id="PR00080">
    <property type="entry name" value="SDRFAMILY"/>
</dbReference>
<dbReference type="PANTHER" id="PTHR43618:SF8">
    <property type="entry name" value="7ALPHA-HYDROXYSTEROID DEHYDROGENASE"/>
    <property type="match status" value="1"/>
</dbReference>